<dbReference type="Proteomes" id="UP000317648">
    <property type="component" value="Chromosome"/>
</dbReference>
<name>A0A518E1M0_9BACT</name>
<dbReference type="Pfam" id="PF13646">
    <property type="entry name" value="HEAT_2"/>
    <property type="match status" value="1"/>
</dbReference>
<dbReference type="InterPro" id="IPR011989">
    <property type="entry name" value="ARM-like"/>
</dbReference>
<dbReference type="KEGG" id="lcre:Pla8534_58560"/>
<protein>
    <submittedName>
        <fullName evidence="1">HEAT repeat protein</fullName>
    </submittedName>
</protein>
<dbReference type="InterPro" id="IPR016024">
    <property type="entry name" value="ARM-type_fold"/>
</dbReference>
<dbReference type="RefSeq" id="WP_145056863.1">
    <property type="nucleotide sequence ID" value="NZ_CP036433.1"/>
</dbReference>
<dbReference type="Gene3D" id="1.25.10.10">
    <property type="entry name" value="Leucine-rich Repeat Variant"/>
    <property type="match status" value="1"/>
</dbReference>
<dbReference type="SUPFAM" id="SSF48371">
    <property type="entry name" value="ARM repeat"/>
    <property type="match status" value="1"/>
</dbReference>
<evidence type="ECO:0000313" key="2">
    <source>
        <dbReference type="Proteomes" id="UP000317648"/>
    </source>
</evidence>
<dbReference type="AlphaFoldDB" id="A0A518E1M0"/>
<dbReference type="EMBL" id="CP036433">
    <property type="protein sequence ID" value="QDU97995.1"/>
    <property type="molecule type" value="Genomic_DNA"/>
</dbReference>
<accession>A0A518E1M0</accession>
<dbReference type="OrthoDB" id="238714at2"/>
<gene>
    <name evidence="1" type="ORF">Pla8534_58560</name>
</gene>
<sequence length="201" mass="22697">MVMPTLEQRVRILVHYAWDLRDEGSDDAMIIKQIIDEGVPPDIANAVPGLIDDEIPKLIHDDAARQSVIRQVTTAIESENFDGLREAMLDGIDDERTLHKMYCVLEELLLSDSHEKGTVAAYGLSFLHGRGDWPLIQALSHEDENVRFRAAFALGKMGKAAQNSMDSLKEALNDPDEYVRSAATHALAVIQKEMKPWWKFW</sequence>
<evidence type="ECO:0000313" key="1">
    <source>
        <dbReference type="EMBL" id="QDU97995.1"/>
    </source>
</evidence>
<keyword evidence="2" id="KW-1185">Reference proteome</keyword>
<organism evidence="1 2">
    <name type="scientific">Lignipirellula cremea</name>
    <dbReference type="NCBI Taxonomy" id="2528010"/>
    <lineage>
        <taxon>Bacteria</taxon>
        <taxon>Pseudomonadati</taxon>
        <taxon>Planctomycetota</taxon>
        <taxon>Planctomycetia</taxon>
        <taxon>Pirellulales</taxon>
        <taxon>Pirellulaceae</taxon>
        <taxon>Lignipirellula</taxon>
    </lineage>
</organism>
<reference evidence="1 2" key="1">
    <citation type="submission" date="2019-02" db="EMBL/GenBank/DDBJ databases">
        <title>Deep-cultivation of Planctomycetes and their phenomic and genomic characterization uncovers novel biology.</title>
        <authorList>
            <person name="Wiegand S."/>
            <person name="Jogler M."/>
            <person name="Boedeker C."/>
            <person name="Pinto D."/>
            <person name="Vollmers J."/>
            <person name="Rivas-Marin E."/>
            <person name="Kohn T."/>
            <person name="Peeters S.H."/>
            <person name="Heuer A."/>
            <person name="Rast P."/>
            <person name="Oberbeckmann S."/>
            <person name="Bunk B."/>
            <person name="Jeske O."/>
            <person name="Meyerdierks A."/>
            <person name="Storesund J.E."/>
            <person name="Kallscheuer N."/>
            <person name="Luecker S."/>
            <person name="Lage O.M."/>
            <person name="Pohl T."/>
            <person name="Merkel B.J."/>
            <person name="Hornburger P."/>
            <person name="Mueller R.-W."/>
            <person name="Bruemmer F."/>
            <person name="Labrenz M."/>
            <person name="Spormann A.M."/>
            <person name="Op den Camp H."/>
            <person name="Overmann J."/>
            <person name="Amann R."/>
            <person name="Jetten M.S.M."/>
            <person name="Mascher T."/>
            <person name="Medema M.H."/>
            <person name="Devos D.P."/>
            <person name="Kaster A.-K."/>
            <person name="Ovreas L."/>
            <person name="Rohde M."/>
            <person name="Galperin M.Y."/>
            <person name="Jogler C."/>
        </authorList>
    </citation>
    <scope>NUCLEOTIDE SEQUENCE [LARGE SCALE GENOMIC DNA]</scope>
    <source>
        <strain evidence="1 2">Pla85_3_4</strain>
    </source>
</reference>
<proteinExistence type="predicted"/>